<keyword evidence="3" id="KW-1185">Reference proteome</keyword>
<dbReference type="HOGENOM" id="CLU_2969665_0_0_9"/>
<sequence length="58" mass="6449">MELEDEMNSDEVIDIDEVAAGVETIDDNSVHEDENTHGINSNEESNEKNVDAADREKS</sequence>
<evidence type="ECO:0000313" key="2">
    <source>
        <dbReference type="EMBL" id="ADU28639.1"/>
    </source>
</evidence>
<gene>
    <name evidence="2" type="ordered locus">Bcell_0353</name>
</gene>
<accession>E6TVT0</accession>
<dbReference type="AlphaFoldDB" id="E6TVT0"/>
<evidence type="ECO:0000313" key="3">
    <source>
        <dbReference type="Proteomes" id="UP000001401"/>
    </source>
</evidence>
<protein>
    <submittedName>
        <fullName evidence="2">Uncharacterized protein</fullName>
    </submittedName>
</protein>
<dbReference type="EMBL" id="CP002394">
    <property type="protein sequence ID" value="ADU28639.1"/>
    <property type="molecule type" value="Genomic_DNA"/>
</dbReference>
<organism evidence="2 3">
    <name type="scientific">Evansella cellulosilytica (strain ATCC 21833 / DSM 2522 / FERM P-1141 / JCM 9156 / N-4)</name>
    <name type="common">Bacillus cellulosilyticus</name>
    <dbReference type="NCBI Taxonomy" id="649639"/>
    <lineage>
        <taxon>Bacteria</taxon>
        <taxon>Bacillati</taxon>
        <taxon>Bacillota</taxon>
        <taxon>Bacilli</taxon>
        <taxon>Bacillales</taxon>
        <taxon>Bacillaceae</taxon>
        <taxon>Evansella</taxon>
    </lineage>
</organism>
<name>E6TVT0_EVAC2</name>
<evidence type="ECO:0000256" key="1">
    <source>
        <dbReference type="SAM" id="MobiDB-lite"/>
    </source>
</evidence>
<dbReference type="Proteomes" id="UP000001401">
    <property type="component" value="Chromosome"/>
</dbReference>
<proteinExistence type="predicted"/>
<dbReference type="KEGG" id="bco:Bcell_0353"/>
<reference evidence="2" key="1">
    <citation type="submission" date="2010-12" db="EMBL/GenBank/DDBJ databases">
        <title>Complete sequence of Bacillus cellulosilyticus DSM 2522.</title>
        <authorList>
            <consortium name="US DOE Joint Genome Institute"/>
            <person name="Lucas S."/>
            <person name="Copeland A."/>
            <person name="Lapidus A."/>
            <person name="Cheng J.-F."/>
            <person name="Bruce D."/>
            <person name="Goodwin L."/>
            <person name="Pitluck S."/>
            <person name="Chertkov O."/>
            <person name="Detter J.C."/>
            <person name="Han C."/>
            <person name="Tapia R."/>
            <person name="Land M."/>
            <person name="Hauser L."/>
            <person name="Jeffries C."/>
            <person name="Kyrpides N."/>
            <person name="Ivanova N."/>
            <person name="Mikhailova N."/>
            <person name="Brumm P."/>
            <person name="Mead D."/>
            <person name="Woyke T."/>
        </authorList>
    </citation>
    <scope>NUCLEOTIDE SEQUENCE [LARGE SCALE GENOMIC DNA]</scope>
    <source>
        <strain evidence="2">DSM 2522</strain>
    </source>
</reference>
<feature type="region of interest" description="Disordered" evidence="1">
    <location>
        <begin position="26"/>
        <end position="58"/>
    </location>
</feature>
<feature type="compositionally biased region" description="Basic and acidic residues" evidence="1">
    <location>
        <begin position="45"/>
        <end position="58"/>
    </location>
</feature>